<evidence type="ECO:0000256" key="1">
    <source>
        <dbReference type="SAM" id="MobiDB-lite"/>
    </source>
</evidence>
<proteinExistence type="predicted"/>
<gene>
    <name evidence="2" type="ORF">PINE0816_LOCUS9725</name>
</gene>
<protein>
    <submittedName>
        <fullName evidence="2">Uncharacterized protein</fullName>
    </submittedName>
</protein>
<reference evidence="2" key="1">
    <citation type="submission" date="2021-01" db="EMBL/GenBank/DDBJ databases">
        <authorList>
            <person name="Corre E."/>
            <person name="Pelletier E."/>
            <person name="Niang G."/>
            <person name="Scheremetjew M."/>
            <person name="Finn R."/>
            <person name="Kale V."/>
            <person name="Holt S."/>
            <person name="Cochrane G."/>
            <person name="Meng A."/>
            <person name="Brown T."/>
            <person name="Cohen L."/>
        </authorList>
    </citation>
    <scope>NUCLEOTIDE SEQUENCE</scope>
    <source>
        <strain evidence="2">CCAP1064/1</strain>
    </source>
</reference>
<evidence type="ECO:0000313" key="2">
    <source>
        <dbReference type="EMBL" id="CAD8413593.1"/>
    </source>
</evidence>
<feature type="region of interest" description="Disordered" evidence="1">
    <location>
        <begin position="1"/>
        <end position="27"/>
    </location>
</feature>
<dbReference type="EMBL" id="HBEL01020834">
    <property type="protein sequence ID" value="CAD8413593.1"/>
    <property type="molecule type" value="Transcribed_RNA"/>
</dbReference>
<dbReference type="AlphaFoldDB" id="A0A7S0C731"/>
<organism evidence="2">
    <name type="scientific">Proboscia inermis</name>
    <dbReference type="NCBI Taxonomy" id="420281"/>
    <lineage>
        <taxon>Eukaryota</taxon>
        <taxon>Sar</taxon>
        <taxon>Stramenopiles</taxon>
        <taxon>Ochrophyta</taxon>
        <taxon>Bacillariophyta</taxon>
        <taxon>Coscinodiscophyceae</taxon>
        <taxon>Rhizosoleniophycidae</taxon>
        <taxon>Rhizosoleniales</taxon>
        <taxon>Rhizosoleniaceae</taxon>
        <taxon>Proboscia</taxon>
    </lineage>
</organism>
<accession>A0A7S0C731</accession>
<name>A0A7S0C731_9STRA</name>
<feature type="compositionally biased region" description="Basic and acidic residues" evidence="1">
    <location>
        <begin position="16"/>
        <end position="27"/>
    </location>
</feature>
<sequence>MDRIKDGIRTARRNKKEADAAAQKKKDAEVFENAMTTNINDLKFSTESSSHDQNRICEDENNLSESSKEKKTFFSKFMKGYISASKADAEEESDEMISSALSEWFGRQEVDVAG</sequence>